<keyword evidence="3" id="KW-1185">Reference proteome</keyword>
<name>A0A2P6NUB7_9EUKA</name>
<sequence>MQKQTKYNLSETNIANLGSDLEKKIKEAAANKEIAWKNCGKAAGLQIWRIEKFKVKQCPTSSYGTFYDGDSYIILYAYKNPKTGALSYDIHFWLGHETTQDEAGTAAYKTVELDDWLHGNIHAHAVQHREIEGGESAQFLSYFTTPIKILHGGIESGFRHVEPEKYEPRLLQLSGKKKIRVQQVPLKRESLHSGDVFILDTGKHIYQMNSSKSSGLLHHKGMQVATAIESDRKGLAKITVLDSENDVEPGFWSFFGGFGPIQSAEDAGQHEGEKAHGDKRLMKVSDSTGSLEFTEVAVGSEISKSLLNSDDVFILDNGEEVFAWIGKNSSKDEKRTALDFAHKYVMDHNLPEHTPISRLVEGGENMTFKQSLKA</sequence>
<dbReference type="AlphaFoldDB" id="A0A2P6NUB7"/>
<dbReference type="Gene3D" id="3.40.20.10">
    <property type="entry name" value="Severin"/>
    <property type="match status" value="3"/>
</dbReference>
<dbReference type="InterPro" id="IPR029006">
    <property type="entry name" value="ADF-H/Gelsolin-like_dom_sf"/>
</dbReference>
<feature type="domain" description="Gelsolin-like" evidence="1">
    <location>
        <begin position="53"/>
        <end position="140"/>
    </location>
</feature>
<dbReference type="GO" id="GO:0051015">
    <property type="term" value="F:actin filament binding"/>
    <property type="evidence" value="ECO:0007669"/>
    <property type="project" value="InterPro"/>
</dbReference>
<protein>
    <recommendedName>
        <fullName evidence="1">Gelsolin-like domain-containing protein</fullName>
    </recommendedName>
</protein>
<dbReference type="PANTHER" id="PTHR11977:SF130">
    <property type="entry name" value="SEVERIN"/>
    <property type="match status" value="1"/>
</dbReference>
<reference evidence="2 3" key="1">
    <citation type="journal article" date="2018" name="Genome Biol. Evol.">
        <title>Multiple Roots of Fruiting Body Formation in Amoebozoa.</title>
        <authorList>
            <person name="Hillmann F."/>
            <person name="Forbes G."/>
            <person name="Novohradska S."/>
            <person name="Ferling I."/>
            <person name="Riege K."/>
            <person name="Groth M."/>
            <person name="Westermann M."/>
            <person name="Marz M."/>
            <person name="Spaller T."/>
            <person name="Winckler T."/>
            <person name="Schaap P."/>
            <person name="Glockner G."/>
        </authorList>
    </citation>
    <scope>NUCLEOTIDE SEQUENCE [LARGE SCALE GENOMIC DNA]</scope>
    <source>
        <strain evidence="2 3">Jena</strain>
    </source>
</reference>
<dbReference type="EMBL" id="MDYQ01000019">
    <property type="protein sequence ID" value="PRP87567.1"/>
    <property type="molecule type" value="Genomic_DNA"/>
</dbReference>
<dbReference type="GO" id="GO:0005737">
    <property type="term" value="C:cytoplasm"/>
    <property type="evidence" value="ECO:0007669"/>
    <property type="project" value="TreeGrafter"/>
</dbReference>
<evidence type="ECO:0000313" key="2">
    <source>
        <dbReference type="EMBL" id="PRP87567.1"/>
    </source>
</evidence>
<dbReference type="InterPro" id="IPR007123">
    <property type="entry name" value="Gelsolin-like_dom"/>
</dbReference>
<proteinExistence type="predicted"/>
<feature type="domain" description="Gelsolin-like" evidence="1">
    <location>
        <begin position="179"/>
        <end position="242"/>
    </location>
</feature>
<dbReference type="SUPFAM" id="SSF55753">
    <property type="entry name" value="Actin depolymerizing proteins"/>
    <property type="match status" value="3"/>
</dbReference>
<dbReference type="InterPro" id="IPR007122">
    <property type="entry name" value="Villin/Gelsolin"/>
</dbReference>
<organism evidence="2 3">
    <name type="scientific">Planoprotostelium fungivorum</name>
    <dbReference type="NCBI Taxonomy" id="1890364"/>
    <lineage>
        <taxon>Eukaryota</taxon>
        <taxon>Amoebozoa</taxon>
        <taxon>Evosea</taxon>
        <taxon>Variosea</taxon>
        <taxon>Cavosteliida</taxon>
        <taxon>Cavosteliaceae</taxon>
        <taxon>Planoprotostelium</taxon>
    </lineage>
</organism>
<comment type="caution">
    <text evidence="2">The sequence shown here is derived from an EMBL/GenBank/DDBJ whole genome shotgun (WGS) entry which is preliminary data.</text>
</comment>
<dbReference type="STRING" id="1890364.A0A2P6NUB7"/>
<evidence type="ECO:0000259" key="1">
    <source>
        <dbReference type="Pfam" id="PF00626"/>
    </source>
</evidence>
<dbReference type="OrthoDB" id="6375767at2759"/>
<accession>A0A2P6NUB7</accession>
<dbReference type="CDD" id="cd11290">
    <property type="entry name" value="gelsolin_S1_like"/>
    <property type="match status" value="1"/>
</dbReference>
<dbReference type="CDD" id="cd11292">
    <property type="entry name" value="gelsolin_S3_like"/>
    <property type="match status" value="1"/>
</dbReference>
<dbReference type="Pfam" id="PF00626">
    <property type="entry name" value="Gelsolin"/>
    <property type="match status" value="3"/>
</dbReference>
<feature type="domain" description="Gelsolin-like" evidence="1">
    <location>
        <begin position="298"/>
        <end position="368"/>
    </location>
</feature>
<gene>
    <name evidence="2" type="ORF">PROFUN_04594</name>
</gene>
<dbReference type="GO" id="GO:0015629">
    <property type="term" value="C:actin cytoskeleton"/>
    <property type="evidence" value="ECO:0007669"/>
    <property type="project" value="TreeGrafter"/>
</dbReference>
<dbReference type="Proteomes" id="UP000241769">
    <property type="component" value="Unassembled WGS sequence"/>
</dbReference>
<evidence type="ECO:0000313" key="3">
    <source>
        <dbReference type="Proteomes" id="UP000241769"/>
    </source>
</evidence>
<dbReference type="SMART" id="SM00262">
    <property type="entry name" value="GEL"/>
    <property type="match status" value="3"/>
</dbReference>
<dbReference type="InParanoid" id="A0A2P6NUB7"/>
<dbReference type="PANTHER" id="PTHR11977">
    <property type="entry name" value="VILLIN"/>
    <property type="match status" value="1"/>
</dbReference>
<dbReference type="GO" id="GO:0008154">
    <property type="term" value="P:actin polymerization or depolymerization"/>
    <property type="evidence" value="ECO:0007669"/>
    <property type="project" value="TreeGrafter"/>
</dbReference>
<dbReference type="FunCoup" id="A0A2P6NUB7">
    <property type="interactions" value="9"/>
</dbReference>
<dbReference type="PRINTS" id="PR00597">
    <property type="entry name" value="GELSOLIN"/>
</dbReference>